<dbReference type="Gene3D" id="3.40.50.300">
    <property type="entry name" value="P-loop containing nucleotide triphosphate hydrolases"/>
    <property type="match status" value="1"/>
</dbReference>
<dbReference type="InterPro" id="IPR003439">
    <property type="entry name" value="ABC_transporter-like_ATP-bd"/>
</dbReference>
<dbReference type="PANTHER" id="PTHR42711">
    <property type="entry name" value="ABC TRANSPORTER ATP-BINDING PROTEIN"/>
    <property type="match status" value="1"/>
</dbReference>
<organism evidence="7 8">
    <name type="scientific">Natronospira bacteriovora</name>
    <dbReference type="NCBI Taxonomy" id="3069753"/>
    <lineage>
        <taxon>Bacteria</taxon>
        <taxon>Pseudomonadati</taxon>
        <taxon>Pseudomonadota</taxon>
        <taxon>Gammaproteobacteria</taxon>
        <taxon>Natronospirales</taxon>
        <taxon>Natronospiraceae</taxon>
        <taxon>Natronospira</taxon>
    </lineage>
</organism>
<keyword evidence="2" id="KW-0813">Transport</keyword>
<gene>
    <name evidence="7" type="ORF">RBH19_07680</name>
</gene>
<keyword evidence="3" id="KW-0536">Nodulation</keyword>
<feature type="domain" description="ABC transporter" evidence="6">
    <location>
        <begin position="2"/>
        <end position="232"/>
    </location>
</feature>
<evidence type="ECO:0000256" key="2">
    <source>
        <dbReference type="ARBA" id="ARBA00022448"/>
    </source>
</evidence>
<dbReference type="Proteomes" id="UP001239019">
    <property type="component" value="Unassembled WGS sequence"/>
</dbReference>
<accession>A0ABU0W740</accession>
<keyword evidence="5 7" id="KW-0067">ATP-binding</keyword>
<keyword evidence="4" id="KW-0547">Nucleotide-binding</keyword>
<dbReference type="GO" id="GO:0005524">
    <property type="term" value="F:ATP binding"/>
    <property type="evidence" value="ECO:0007669"/>
    <property type="project" value="UniProtKB-KW"/>
</dbReference>
<dbReference type="EMBL" id="JAVDDT010000004">
    <property type="protein sequence ID" value="MDQ2069749.1"/>
    <property type="molecule type" value="Genomic_DNA"/>
</dbReference>
<evidence type="ECO:0000313" key="8">
    <source>
        <dbReference type="Proteomes" id="UP001239019"/>
    </source>
</evidence>
<evidence type="ECO:0000256" key="3">
    <source>
        <dbReference type="ARBA" id="ARBA00022458"/>
    </source>
</evidence>
<dbReference type="PROSITE" id="PS50893">
    <property type="entry name" value="ABC_TRANSPORTER_2"/>
    <property type="match status" value="1"/>
</dbReference>
<dbReference type="InterPro" id="IPR050763">
    <property type="entry name" value="ABC_transporter_ATP-binding"/>
</dbReference>
<evidence type="ECO:0000313" key="7">
    <source>
        <dbReference type="EMBL" id="MDQ2069749.1"/>
    </source>
</evidence>
<sequence length="245" mass="26474">MIEASALKKRFGEVQAVHDVTLSARDGEITGLLGPNGAGKSTTLRIISTAIRADSGSVSVDGIDVAAQPREARLAMGVMPHNAGLYPRLSGRENIRYFGELNGLGGEPLDKAIQRLVERLEMEAFVDRPAKGYSQGQRLKTALARAMVHGPGNLILDEPTSGLDVMATRALRELIRDLRRDGYCILFSSHVMQEVAALCDRIVIIAHGRVVARGRPDELLAELGTDNLEEAFVRAIAREDGEVPA</sequence>
<evidence type="ECO:0000259" key="6">
    <source>
        <dbReference type="PROSITE" id="PS50893"/>
    </source>
</evidence>
<comment type="similarity">
    <text evidence="1">Belongs to the ABC transporter superfamily.</text>
</comment>
<dbReference type="InterPro" id="IPR027417">
    <property type="entry name" value="P-loop_NTPase"/>
</dbReference>
<evidence type="ECO:0000256" key="4">
    <source>
        <dbReference type="ARBA" id="ARBA00022741"/>
    </source>
</evidence>
<evidence type="ECO:0000256" key="5">
    <source>
        <dbReference type="ARBA" id="ARBA00022840"/>
    </source>
</evidence>
<name>A0ABU0W740_9GAMM</name>
<dbReference type="Pfam" id="PF00005">
    <property type="entry name" value="ABC_tran"/>
    <property type="match status" value="1"/>
</dbReference>
<dbReference type="SMART" id="SM00382">
    <property type="entry name" value="AAA"/>
    <property type="match status" value="1"/>
</dbReference>
<evidence type="ECO:0000256" key="1">
    <source>
        <dbReference type="ARBA" id="ARBA00005417"/>
    </source>
</evidence>
<dbReference type="SUPFAM" id="SSF52540">
    <property type="entry name" value="P-loop containing nucleoside triphosphate hydrolases"/>
    <property type="match status" value="1"/>
</dbReference>
<dbReference type="PANTHER" id="PTHR42711:SF5">
    <property type="entry name" value="ABC TRANSPORTER ATP-BINDING PROTEIN NATA"/>
    <property type="match status" value="1"/>
</dbReference>
<reference evidence="7 8" key="1">
    <citation type="submission" date="2023-08" db="EMBL/GenBank/DDBJ databases">
        <title>Whole-genome sequencing of halo(alkali)philic microorganisms from hypersaline lakes.</title>
        <authorList>
            <person name="Sorokin D.Y."/>
            <person name="Abbas B."/>
            <person name="Merkel A.Y."/>
        </authorList>
    </citation>
    <scope>NUCLEOTIDE SEQUENCE [LARGE SCALE GENOMIC DNA]</scope>
    <source>
        <strain evidence="7 8">AB-CW4</strain>
    </source>
</reference>
<proteinExistence type="inferred from homology"/>
<comment type="caution">
    <text evidence="7">The sequence shown here is derived from an EMBL/GenBank/DDBJ whole genome shotgun (WGS) entry which is preliminary data.</text>
</comment>
<keyword evidence="8" id="KW-1185">Reference proteome</keyword>
<dbReference type="RefSeq" id="WP_306728248.1">
    <property type="nucleotide sequence ID" value="NZ_JAVDDT010000004.1"/>
</dbReference>
<dbReference type="InterPro" id="IPR003593">
    <property type="entry name" value="AAA+_ATPase"/>
</dbReference>
<protein>
    <submittedName>
        <fullName evidence="7">ATP-binding cassette domain-containing protein</fullName>
    </submittedName>
</protein>